<dbReference type="InterPro" id="IPR011048">
    <property type="entry name" value="Haem_d1_sf"/>
</dbReference>
<dbReference type="EMBL" id="JAMWBK010000008">
    <property type="protein sequence ID" value="KAJ8903125.1"/>
    <property type="molecule type" value="Genomic_DNA"/>
</dbReference>
<accession>A0AAV8UKP9</accession>
<feature type="signal peptide" evidence="1">
    <location>
        <begin position="1"/>
        <end position="20"/>
    </location>
</feature>
<name>A0AAV8UKP9_9RHOD</name>
<keyword evidence="1" id="KW-0732">Signal</keyword>
<comment type="caution">
    <text evidence="2">The sequence shown here is derived from an EMBL/GenBank/DDBJ whole genome shotgun (WGS) entry which is preliminary data.</text>
</comment>
<dbReference type="AlphaFoldDB" id="A0AAV8UKP9"/>
<proteinExistence type="predicted"/>
<gene>
    <name evidence="2" type="ORF">NDN08_006440</name>
</gene>
<feature type="chain" id="PRO_5043653410" evidence="1">
    <location>
        <begin position="21"/>
        <end position="364"/>
    </location>
</feature>
<dbReference type="Proteomes" id="UP001157974">
    <property type="component" value="Unassembled WGS sequence"/>
</dbReference>
<evidence type="ECO:0000313" key="3">
    <source>
        <dbReference type="Proteomes" id="UP001157974"/>
    </source>
</evidence>
<reference evidence="2 3" key="1">
    <citation type="journal article" date="2023" name="Nat. Commun.">
        <title>Origin of minicircular mitochondrial genomes in red algae.</title>
        <authorList>
            <person name="Lee Y."/>
            <person name="Cho C.H."/>
            <person name="Lee Y.M."/>
            <person name="Park S.I."/>
            <person name="Yang J.H."/>
            <person name="West J.A."/>
            <person name="Bhattacharya D."/>
            <person name="Yoon H.S."/>
        </authorList>
    </citation>
    <scope>NUCLEOTIDE SEQUENCE [LARGE SCALE GENOMIC DNA]</scope>
    <source>
        <strain evidence="2 3">CCMP1338</strain>
        <tissue evidence="2">Whole cell</tissue>
    </source>
</reference>
<evidence type="ECO:0000256" key="1">
    <source>
        <dbReference type="SAM" id="SignalP"/>
    </source>
</evidence>
<protein>
    <submittedName>
        <fullName evidence="2">Uncharacterized protein</fullName>
    </submittedName>
</protein>
<sequence>MEKTILFGCVLMVALHVSVAVNPNVVAITGKRQDVIQLNDAETLETVQVIEDKSGNKLFQLISLGRNIYVTTVNNDEELHAELRMYEIQSRTNKLEFVQSKSYGIQCIQPIALTASYDYSDQTVLAMTCLETDTVMVVNPATLKLIKVIPKPVIKDILIKDIAESAMTARYLYVAYVIGPQFDDDFSQGLLVQYSRNTWEVVNFSIVRGQYFHLLIAGSSDLFLTATGNGESYLLQLNPNTLEEVNRKTPKGFDFLRMTMTPDQRSFYMYIHGSAKKAGRMRSFDQTIYPANKFCSDVRIEMSPGTQPIVINGYLFIRSNKSMTRFTLKSESGCPRQKSQAAYTLDSVQDSGVAMACLNCLSIS</sequence>
<keyword evidence="3" id="KW-1185">Reference proteome</keyword>
<evidence type="ECO:0000313" key="2">
    <source>
        <dbReference type="EMBL" id="KAJ8903125.1"/>
    </source>
</evidence>
<organism evidence="2 3">
    <name type="scientific">Rhodosorus marinus</name>
    <dbReference type="NCBI Taxonomy" id="101924"/>
    <lineage>
        <taxon>Eukaryota</taxon>
        <taxon>Rhodophyta</taxon>
        <taxon>Stylonematophyceae</taxon>
        <taxon>Stylonematales</taxon>
        <taxon>Stylonemataceae</taxon>
        <taxon>Rhodosorus</taxon>
    </lineage>
</organism>
<dbReference type="SUPFAM" id="SSF51004">
    <property type="entry name" value="C-terminal (heme d1) domain of cytochrome cd1-nitrite reductase"/>
    <property type="match status" value="1"/>
</dbReference>